<protein>
    <recommendedName>
        <fullName evidence="3">NmrA-like domain-containing protein</fullName>
    </recommendedName>
</protein>
<keyword evidence="5" id="KW-1185">Reference proteome</keyword>
<dbReference type="SUPFAM" id="SSF51735">
    <property type="entry name" value="NAD(P)-binding Rossmann-fold domains"/>
    <property type="match status" value="1"/>
</dbReference>
<organism evidence="4 5">
    <name type="scientific">Phyllosticta capitalensis</name>
    <dbReference type="NCBI Taxonomy" id="121624"/>
    <lineage>
        <taxon>Eukaryota</taxon>
        <taxon>Fungi</taxon>
        <taxon>Dikarya</taxon>
        <taxon>Ascomycota</taxon>
        <taxon>Pezizomycotina</taxon>
        <taxon>Dothideomycetes</taxon>
        <taxon>Dothideomycetes incertae sedis</taxon>
        <taxon>Botryosphaeriales</taxon>
        <taxon>Phyllostictaceae</taxon>
        <taxon>Phyllosticta</taxon>
    </lineage>
</organism>
<dbReference type="PANTHER" id="PTHR42748:SF31">
    <property type="entry name" value="NMRA-LIKE DOMAIN-CONTAINING PROTEIN-RELATED"/>
    <property type="match status" value="1"/>
</dbReference>
<comment type="similarity">
    <text evidence="1">Belongs to the NmrA-type oxidoreductase family.</text>
</comment>
<dbReference type="Pfam" id="PF05368">
    <property type="entry name" value="NmrA"/>
    <property type="match status" value="1"/>
</dbReference>
<name>A0ABR1Y9H8_9PEZI</name>
<evidence type="ECO:0000313" key="4">
    <source>
        <dbReference type="EMBL" id="KAK8223318.1"/>
    </source>
</evidence>
<evidence type="ECO:0000256" key="2">
    <source>
        <dbReference type="ARBA" id="ARBA00022857"/>
    </source>
</evidence>
<dbReference type="PANTHER" id="PTHR42748">
    <property type="entry name" value="NITROGEN METABOLITE REPRESSION PROTEIN NMRA FAMILY MEMBER"/>
    <property type="match status" value="1"/>
</dbReference>
<dbReference type="Gene3D" id="3.40.50.720">
    <property type="entry name" value="NAD(P)-binding Rossmann-like Domain"/>
    <property type="match status" value="1"/>
</dbReference>
<reference evidence="4 5" key="1">
    <citation type="submission" date="2024-04" db="EMBL/GenBank/DDBJ databases">
        <title>Phyllosticta paracitricarpa is synonymous to the EU quarantine fungus P. citricarpa based on phylogenomic analyses.</title>
        <authorList>
            <consortium name="Lawrence Berkeley National Laboratory"/>
            <person name="Van Ingen-Buijs V.A."/>
            <person name="Van Westerhoven A.C."/>
            <person name="Haridas S."/>
            <person name="Skiadas P."/>
            <person name="Martin F."/>
            <person name="Groenewald J.Z."/>
            <person name="Crous P.W."/>
            <person name="Seidl M.F."/>
        </authorList>
    </citation>
    <scope>NUCLEOTIDE SEQUENCE [LARGE SCALE GENOMIC DNA]</scope>
    <source>
        <strain evidence="4 5">CBS 123374</strain>
    </source>
</reference>
<comment type="caution">
    <text evidence="4">The sequence shown here is derived from an EMBL/GenBank/DDBJ whole genome shotgun (WGS) entry which is preliminary data.</text>
</comment>
<accession>A0ABR1Y9H8</accession>
<dbReference type="InterPro" id="IPR008030">
    <property type="entry name" value="NmrA-like"/>
</dbReference>
<proteinExistence type="inferred from homology"/>
<feature type="domain" description="NmrA-like" evidence="3">
    <location>
        <begin position="7"/>
        <end position="160"/>
    </location>
</feature>
<dbReference type="Proteomes" id="UP001492380">
    <property type="component" value="Unassembled WGS sequence"/>
</dbReference>
<dbReference type="EMBL" id="JBBWRZ010000014">
    <property type="protein sequence ID" value="KAK8223318.1"/>
    <property type="molecule type" value="Genomic_DNA"/>
</dbReference>
<evidence type="ECO:0000256" key="1">
    <source>
        <dbReference type="ARBA" id="ARBA00006328"/>
    </source>
</evidence>
<evidence type="ECO:0000313" key="5">
    <source>
        <dbReference type="Proteomes" id="UP001492380"/>
    </source>
</evidence>
<evidence type="ECO:0000259" key="3">
    <source>
        <dbReference type="Pfam" id="PF05368"/>
    </source>
</evidence>
<dbReference type="InterPro" id="IPR036291">
    <property type="entry name" value="NAD(P)-bd_dom_sf"/>
</dbReference>
<sequence length="288" mass="32736">MSANYDQDLILLVCASGKQCSALIPLLSGKWKRLRLHVNSQASEESIKTRYPQAEVVRASLENVDHVRRIMSGVTTVHHVGPPFHPREKEMRNFMVDAAVEEARNGTFKHFVYSSVLGPQLSKLMNHDCKNYVEEYLMESGLNFTIVQPKTPVFPAFWNPDVQFSFTALNDLAEAVQKIIDEREKHYMAQYPASSTMPMTNSALVSIASKVLGKEVNIACIPFEEAVDMLCKRLYGTTQVNARIRDEPERMILFYNKRGLLGNPGVLEWVLGRKATTPEDWMRRQIDS</sequence>
<dbReference type="InterPro" id="IPR051164">
    <property type="entry name" value="NmrA-like_oxidored"/>
</dbReference>
<keyword evidence="2" id="KW-0521">NADP</keyword>
<gene>
    <name evidence="4" type="ORF">HDK90DRAFT_544943</name>
</gene>